<dbReference type="InterPro" id="IPR045851">
    <property type="entry name" value="AMP-bd_C_sf"/>
</dbReference>
<sequence>MLNEIQVSTNDLIKYKKPETDREVDFTDFLKEWYSENKYIEIKTSGSTGTPKTIKLQKEFVAESARRTLQFFQLKKNDRILHCLPLQYIAGKLMVVRALLGELDLYLTEPSTDFAFLKNKKFRFAAMVPNQVAKILKAEAAPGELLNKIEQLLLGGSSIPASLERALQNISTACWSGYGMTETATHIALRKINGSGADGWYHCLENISVNLSAKGCLQISMPGLENQPLPTTDLAELKDEKTFRILGRADNVIISGGIKFSPEQLEKKLEPFISKPFLISSLPHESLGHQLILVVEGKENKGTTEKLKEICKKQLGRYEQPKQILVKDKLPRLPNGKFNRRET</sequence>
<organism evidence="3 4">
    <name type="scientific">Tangfeifania diversioriginum</name>
    <dbReference type="NCBI Taxonomy" id="1168035"/>
    <lineage>
        <taxon>Bacteria</taxon>
        <taxon>Pseudomonadati</taxon>
        <taxon>Bacteroidota</taxon>
        <taxon>Bacteroidia</taxon>
        <taxon>Marinilabiliales</taxon>
        <taxon>Prolixibacteraceae</taxon>
        <taxon>Tangfeifania</taxon>
    </lineage>
</organism>
<dbReference type="GO" id="GO:0031956">
    <property type="term" value="F:medium-chain fatty acid-CoA ligase activity"/>
    <property type="evidence" value="ECO:0007669"/>
    <property type="project" value="TreeGrafter"/>
</dbReference>
<dbReference type="Gene3D" id="3.40.50.12780">
    <property type="entry name" value="N-terminal domain of ligase-like"/>
    <property type="match status" value="1"/>
</dbReference>
<comment type="similarity">
    <text evidence="1">Belongs to the ATP-dependent AMP-binding enzyme family.</text>
</comment>
<evidence type="ECO:0000313" key="3">
    <source>
        <dbReference type="EMBL" id="SHJ46476.1"/>
    </source>
</evidence>
<dbReference type="InterPro" id="IPR042099">
    <property type="entry name" value="ANL_N_sf"/>
</dbReference>
<dbReference type="EMBL" id="FQZE01000020">
    <property type="protein sequence ID" value="SHJ46476.1"/>
    <property type="molecule type" value="Genomic_DNA"/>
</dbReference>
<dbReference type="Gene3D" id="3.30.300.30">
    <property type="match status" value="1"/>
</dbReference>
<keyword evidence="4" id="KW-1185">Reference proteome</keyword>
<dbReference type="GO" id="GO:0006631">
    <property type="term" value="P:fatty acid metabolic process"/>
    <property type="evidence" value="ECO:0007669"/>
    <property type="project" value="TreeGrafter"/>
</dbReference>
<dbReference type="PANTHER" id="PTHR43201">
    <property type="entry name" value="ACYL-COA SYNTHETASE"/>
    <property type="match status" value="1"/>
</dbReference>
<protein>
    <submittedName>
        <fullName evidence="3">O-succinylbenzoic acid--CoA ligase</fullName>
    </submittedName>
</protein>
<dbReference type="Pfam" id="PF00501">
    <property type="entry name" value="AMP-binding"/>
    <property type="match status" value="1"/>
</dbReference>
<reference evidence="3 4" key="1">
    <citation type="submission" date="2016-11" db="EMBL/GenBank/DDBJ databases">
        <authorList>
            <person name="Jaros S."/>
            <person name="Januszkiewicz K."/>
            <person name="Wedrychowicz H."/>
        </authorList>
    </citation>
    <scope>NUCLEOTIDE SEQUENCE [LARGE SCALE GENOMIC DNA]</scope>
    <source>
        <strain evidence="3 4">DSM 27063</strain>
    </source>
</reference>
<keyword evidence="3" id="KW-0436">Ligase</keyword>
<dbReference type="AlphaFoldDB" id="A0A1M6JIH1"/>
<gene>
    <name evidence="3" type="ORF">SAMN05444280_12038</name>
</gene>
<dbReference type="InterPro" id="IPR000873">
    <property type="entry name" value="AMP-dep_synth/lig_dom"/>
</dbReference>
<dbReference type="PANTHER" id="PTHR43201:SF8">
    <property type="entry name" value="ACYL-COA SYNTHETASE FAMILY MEMBER 3"/>
    <property type="match status" value="1"/>
</dbReference>
<feature type="domain" description="AMP-dependent synthetase/ligase" evidence="2">
    <location>
        <begin position="44"/>
        <end position="189"/>
    </location>
</feature>
<evidence type="ECO:0000313" key="4">
    <source>
        <dbReference type="Proteomes" id="UP000184050"/>
    </source>
</evidence>
<dbReference type="Proteomes" id="UP000184050">
    <property type="component" value="Unassembled WGS sequence"/>
</dbReference>
<dbReference type="SUPFAM" id="SSF56801">
    <property type="entry name" value="Acetyl-CoA synthetase-like"/>
    <property type="match status" value="1"/>
</dbReference>
<dbReference type="STRING" id="1168035.SAMN05444280_12038"/>
<accession>A0A1M6JIH1</accession>
<evidence type="ECO:0000259" key="2">
    <source>
        <dbReference type="Pfam" id="PF00501"/>
    </source>
</evidence>
<evidence type="ECO:0000256" key="1">
    <source>
        <dbReference type="ARBA" id="ARBA00006432"/>
    </source>
</evidence>
<name>A0A1M6JIH1_9BACT</name>
<proteinExistence type="inferred from homology"/>